<gene>
    <name evidence="1" type="ORF">EVAR_88388_1</name>
</gene>
<dbReference type="EMBL" id="BGZK01000792">
    <property type="protein sequence ID" value="GBP60659.1"/>
    <property type="molecule type" value="Genomic_DNA"/>
</dbReference>
<dbReference type="AlphaFoldDB" id="A0A4C1XEB2"/>
<reference evidence="1 2" key="1">
    <citation type="journal article" date="2019" name="Commun. Biol.">
        <title>The bagworm genome reveals a unique fibroin gene that provides high tensile strength.</title>
        <authorList>
            <person name="Kono N."/>
            <person name="Nakamura H."/>
            <person name="Ohtoshi R."/>
            <person name="Tomita M."/>
            <person name="Numata K."/>
            <person name="Arakawa K."/>
        </authorList>
    </citation>
    <scope>NUCLEOTIDE SEQUENCE [LARGE SCALE GENOMIC DNA]</scope>
</reference>
<proteinExistence type="predicted"/>
<accession>A0A4C1XEB2</accession>
<protein>
    <submittedName>
        <fullName evidence="1">Uncharacterized protein</fullName>
    </submittedName>
</protein>
<evidence type="ECO:0000313" key="2">
    <source>
        <dbReference type="Proteomes" id="UP000299102"/>
    </source>
</evidence>
<comment type="caution">
    <text evidence="1">The sequence shown here is derived from an EMBL/GenBank/DDBJ whole genome shotgun (WGS) entry which is preliminary data.</text>
</comment>
<organism evidence="1 2">
    <name type="scientific">Eumeta variegata</name>
    <name type="common">Bagworm moth</name>
    <name type="synonym">Eumeta japonica</name>
    <dbReference type="NCBI Taxonomy" id="151549"/>
    <lineage>
        <taxon>Eukaryota</taxon>
        <taxon>Metazoa</taxon>
        <taxon>Ecdysozoa</taxon>
        <taxon>Arthropoda</taxon>
        <taxon>Hexapoda</taxon>
        <taxon>Insecta</taxon>
        <taxon>Pterygota</taxon>
        <taxon>Neoptera</taxon>
        <taxon>Endopterygota</taxon>
        <taxon>Lepidoptera</taxon>
        <taxon>Glossata</taxon>
        <taxon>Ditrysia</taxon>
        <taxon>Tineoidea</taxon>
        <taxon>Psychidae</taxon>
        <taxon>Oiketicinae</taxon>
        <taxon>Eumeta</taxon>
    </lineage>
</organism>
<sequence length="123" mass="14237">MRDPHWLSGNLTRVDSIVKFRLSTPYLSGLENLNPSKLVQCALKGANDRRHRYLINGRAILWSTWLQHENEPARPLRYYTVKNANVVVVALAVVFRPGSKKSGGLLPSIRAYSRDRQRRWQLR</sequence>
<keyword evidence="2" id="KW-1185">Reference proteome</keyword>
<name>A0A4C1XEB2_EUMVA</name>
<evidence type="ECO:0000313" key="1">
    <source>
        <dbReference type="EMBL" id="GBP60659.1"/>
    </source>
</evidence>
<dbReference type="Proteomes" id="UP000299102">
    <property type="component" value="Unassembled WGS sequence"/>
</dbReference>